<keyword evidence="2" id="KW-1185">Reference proteome</keyword>
<evidence type="ECO:0000313" key="2">
    <source>
        <dbReference type="Proteomes" id="UP000887458"/>
    </source>
</evidence>
<comment type="caution">
    <text evidence="1">The sequence shown here is derived from an EMBL/GenBank/DDBJ whole genome shotgun (WGS) entry which is preliminary data.</text>
</comment>
<organism evidence="1 2">
    <name type="scientific">Dermatophagoides pteronyssinus</name>
    <name type="common">European house dust mite</name>
    <dbReference type="NCBI Taxonomy" id="6956"/>
    <lineage>
        <taxon>Eukaryota</taxon>
        <taxon>Metazoa</taxon>
        <taxon>Ecdysozoa</taxon>
        <taxon>Arthropoda</taxon>
        <taxon>Chelicerata</taxon>
        <taxon>Arachnida</taxon>
        <taxon>Acari</taxon>
        <taxon>Acariformes</taxon>
        <taxon>Sarcoptiformes</taxon>
        <taxon>Astigmata</taxon>
        <taxon>Psoroptidia</taxon>
        <taxon>Analgoidea</taxon>
        <taxon>Pyroglyphidae</taxon>
        <taxon>Dermatophagoidinae</taxon>
        <taxon>Dermatophagoides</taxon>
    </lineage>
</organism>
<reference evidence="1 2" key="2">
    <citation type="journal article" date="2022" name="Mol. Biol. Evol.">
        <title>Comparative Genomics Reveals Insights into the Divergent Evolution of Astigmatic Mites and Household Pest Adaptations.</title>
        <authorList>
            <person name="Xiong Q."/>
            <person name="Wan A.T."/>
            <person name="Liu X."/>
            <person name="Fung C.S."/>
            <person name="Xiao X."/>
            <person name="Malainual N."/>
            <person name="Hou J."/>
            <person name="Wang L."/>
            <person name="Wang M."/>
            <person name="Yang K.Y."/>
            <person name="Cui Y."/>
            <person name="Leung E.L."/>
            <person name="Nong W."/>
            <person name="Shin S.K."/>
            <person name="Au S.W."/>
            <person name="Jeong K.Y."/>
            <person name="Chew F.T."/>
            <person name="Hui J.H."/>
            <person name="Leung T.F."/>
            <person name="Tungtrongchitr A."/>
            <person name="Zhong N."/>
            <person name="Liu Z."/>
            <person name="Tsui S.K."/>
        </authorList>
    </citation>
    <scope>NUCLEOTIDE SEQUENCE [LARGE SCALE GENOMIC DNA]</scope>
    <source>
        <strain evidence="1">Derp</strain>
    </source>
</reference>
<reference evidence="1 2" key="1">
    <citation type="journal article" date="2018" name="J. Allergy Clin. Immunol.">
        <title>High-quality assembly of Dermatophagoides pteronyssinus genome and transcriptome reveals a wide range of novel allergens.</title>
        <authorList>
            <person name="Liu X.Y."/>
            <person name="Yang K.Y."/>
            <person name="Wang M.Q."/>
            <person name="Kwok J.S."/>
            <person name="Zeng X."/>
            <person name="Yang Z."/>
            <person name="Xiao X.J."/>
            <person name="Lau C.P."/>
            <person name="Li Y."/>
            <person name="Huang Z.M."/>
            <person name="Ba J.G."/>
            <person name="Yim A.K."/>
            <person name="Ouyang C.Y."/>
            <person name="Ngai S.M."/>
            <person name="Chan T.F."/>
            <person name="Leung E.L."/>
            <person name="Liu L."/>
            <person name="Liu Z.G."/>
            <person name="Tsui S.K."/>
        </authorList>
    </citation>
    <scope>NUCLEOTIDE SEQUENCE [LARGE SCALE GENOMIC DNA]</scope>
    <source>
        <strain evidence="1">Derp</strain>
    </source>
</reference>
<protein>
    <submittedName>
        <fullName evidence="1">Uncharacterized protein</fullName>
    </submittedName>
</protein>
<evidence type="ECO:0000313" key="1">
    <source>
        <dbReference type="EMBL" id="KAH9426696.1"/>
    </source>
</evidence>
<accession>A0ABQ8JVN7</accession>
<sequence length="75" mass="8722">MTIIKFNRLKNVISFSNSDDDDNSIGLFITTDDGVTTILLHYGSRHKQYDSVHYLVKSKKENQVMNVKMRKKTSR</sequence>
<dbReference type="Proteomes" id="UP000887458">
    <property type="component" value="Unassembled WGS sequence"/>
</dbReference>
<dbReference type="EMBL" id="NJHN03000008">
    <property type="protein sequence ID" value="KAH9426696.1"/>
    <property type="molecule type" value="Genomic_DNA"/>
</dbReference>
<proteinExistence type="predicted"/>
<name>A0ABQ8JVN7_DERPT</name>
<gene>
    <name evidence="1" type="ORF">DERP_002795</name>
</gene>